<keyword evidence="6" id="KW-1185">Reference proteome</keyword>
<protein>
    <recommendedName>
        <fullName evidence="4">CBM1 domain-containing protein</fullName>
    </recommendedName>
</protein>
<dbReference type="Pfam" id="PF07944">
    <property type="entry name" value="Beta-AFase-like_GH127_cat"/>
    <property type="match status" value="1"/>
</dbReference>
<dbReference type="InterPro" id="IPR035971">
    <property type="entry name" value="CBD_sf"/>
</dbReference>
<organism evidence="5 6">
    <name type="scientific">Oculimacula yallundae</name>
    <dbReference type="NCBI Taxonomy" id="86028"/>
    <lineage>
        <taxon>Eukaryota</taxon>
        <taxon>Fungi</taxon>
        <taxon>Dikarya</taxon>
        <taxon>Ascomycota</taxon>
        <taxon>Pezizomycotina</taxon>
        <taxon>Leotiomycetes</taxon>
        <taxon>Helotiales</taxon>
        <taxon>Ploettnerulaceae</taxon>
        <taxon>Oculimacula</taxon>
    </lineage>
</organism>
<dbReference type="PANTHER" id="PTHR31151:SF0">
    <property type="entry name" value="PROLINE-TRNA LIGASE (DUF1680)"/>
    <property type="match status" value="1"/>
</dbReference>
<dbReference type="SUPFAM" id="SSF57180">
    <property type="entry name" value="Cellulose-binding domain"/>
    <property type="match status" value="1"/>
</dbReference>
<feature type="domain" description="CBM1" evidence="4">
    <location>
        <begin position="665"/>
        <end position="701"/>
    </location>
</feature>
<reference evidence="5 6" key="1">
    <citation type="journal article" date="2024" name="Commun. Biol.">
        <title>Comparative genomic analysis of thermophilic fungi reveals convergent evolutionary adaptations and gene losses.</title>
        <authorList>
            <person name="Steindorff A.S."/>
            <person name="Aguilar-Pontes M.V."/>
            <person name="Robinson A.J."/>
            <person name="Andreopoulos B."/>
            <person name="LaButti K."/>
            <person name="Kuo A."/>
            <person name="Mondo S."/>
            <person name="Riley R."/>
            <person name="Otillar R."/>
            <person name="Haridas S."/>
            <person name="Lipzen A."/>
            <person name="Grimwood J."/>
            <person name="Schmutz J."/>
            <person name="Clum A."/>
            <person name="Reid I.D."/>
            <person name="Moisan M.C."/>
            <person name="Butler G."/>
            <person name="Nguyen T.T.M."/>
            <person name="Dewar K."/>
            <person name="Conant G."/>
            <person name="Drula E."/>
            <person name="Henrissat B."/>
            <person name="Hansel C."/>
            <person name="Singer S."/>
            <person name="Hutchinson M.I."/>
            <person name="de Vries R.P."/>
            <person name="Natvig D.O."/>
            <person name="Powell A.J."/>
            <person name="Tsang A."/>
            <person name="Grigoriev I.V."/>
        </authorList>
    </citation>
    <scope>NUCLEOTIDE SEQUENCE [LARGE SCALE GENOMIC DNA]</scope>
    <source>
        <strain evidence="5 6">CBS 494.80</strain>
    </source>
</reference>
<evidence type="ECO:0000313" key="6">
    <source>
        <dbReference type="Proteomes" id="UP001595075"/>
    </source>
</evidence>
<feature type="compositionally biased region" description="Basic residues" evidence="2">
    <location>
        <begin position="806"/>
        <end position="818"/>
    </location>
</feature>
<dbReference type="InterPro" id="IPR049046">
    <property type="entry name" value="Beta-AFase-like_GH127_middle"/>
</dbReference>
<dbReference type="InterPro" id="IPR012878">
    <property type="entry name" value="Beta-AFase-like_GH127_cat"/>
</dbReference>
<feature type="chain" id="PRO_5045163280" description="CBM1 domain-containing protein" evidence="3">
    <location>
        <begin position="33"/>
        <end position="877"/>
    </location>
</feature>
<feature type="compositionally biased region" description="Acidic residues" evidence="2">
    <location>
        <begin position="866"/>
        <end position="877"/>
    </location>
</feature>
<feature type="region of interest" description="Disordered" evidence="2">
    <location>
        <begin position="787"/>
        <end position="877"/>
    </location>
</feature>
<dbReference type="Pfam" id="PF00734">
    <property type="entry name" value="CBM_1"/>
    <property type="match status" value="1"/>
</dbReference>
<feature type="compositionally biased region" description="Polar residues" evidence="2">
    <location>
        <begin position="640"/>
        <end position="661"/>
    </location>
</feature>
<evidence type="ECO:0000256" key="1">
    <source>
        <dbReference type="ARBA" id="ARBA00022729"/>
    </source>
</evidence>
<comment type="caution">
    <text evidence="5">The sequence shown here is derived from an EMBL/GenBank/DDBJ whole genome shotgun (WGS) entry which is preliminary data.</text>
</comment>
<sequence>MGSNCSKSGLPRHSIFLTLIIYAALLLSTVVGQTAPVKAETGVSAYAFELNEVHLDSGRWQQNEVRTTAYLKFVNIDRILYVFRNNHKVSTNGAQSVSGWDAPNFPFRSHFQGHLLTAWAQCFAQQGDSTCASQAKKFVVELQKCQNNNGAAGFTSGYLSGFPESEFVNLEAGKLTGGNVPYYAVHKTMAGLLDVWRLIGDNNAKTVLLSMASWVDARTSKLSLQQMQNVLGTEFGGMNAVLADIYYMTGDTKWINVAKRFDHNSVFGPLASNQDRLNGLHANTNIPKWIGAAREYKATGNATYQAIARNAWSITVNAHTYAIGANSQAEHFKAPNVISGALKTDTAEACNSYNMLKLTRELWVMNPSTTTYFDFYERTLINHLIGQQNPSDSHGHVTYFTPLNPGGKRGVGPAWGGGTWSTDYSSFWCCQGTGVETNTKLADSIYFYDSSSLYVNLFAPSTLNWKARSTTIKQTTNYPVGDTTTLQITGSGTWTMKIRVPAWSSGVVIKVNGANAGVSTTPGTYAAISRSWATGDTVTVTIPLNFRLVPANDNSALAAIAYGPTVLSANYGSTALSSNPSLTLSSLKRTSSSSLAFTATANGQNVNLGPFYDAQGFNYAVYFAVSGSLPAATAPGGGNPSTPTTVATSRPATTAVTSKPPTGTGAAAQYAQCGGIGWQGATACVSPFKCTVLNEYYSQSKTKTPPHSTMADAKAPRAPTEKEAFFFLTIFQCLTNKPEVDWDLVASRAGYASASCAKVRFGQIKKAIGYTENGVLGAATTTPIKGRAKKETNVGSGTNKTPTKVTKVRAPRKSKSAKVKAEVDTEEDDKKMVKEEADELAEGDGGDAYTFDNPLHEQLYKSYPADQDDDELEDENQ</sequence>
<dbReference type="PANTHER" id="PTHR31151">
    <property type="entry name" value="PROLINE-TRNA LIGASE (DUF1680)"/>
    <property type="match status" value="1"/>
</dbReference>
<proteinExistence type="predicted"/>
<feature type="compositionally biased region" description="Acidic residues" evidence="2">
    <location>
        <begin position="836"/>
        <end position="845"/>
    </location>
</feature>
<feature type="signal peptide" evidence="3">
    <location>
        <begin position="1"/>
        <end position="32"/>
    </location>
</feature>
<evidence type="ECO:0000256" key="2">
    <source>
        <dbReference type="SAM" id="MobiDB-lite"/>
    </source>
</evidence>
<accession>A0ABR4CBU0</accession>
<keyword evidence="1 3" id="KW-0732">Signal</keyword>
<evidence type="ECO:0000313" key="5">
    <source>
        <dbReference type="EMBL" id="KAL2066664.1"/>
    </source>
</evidence>
<evidence type="ECO:0000256" key="3">
    <source>
        <dbReference type="SAM" id="SignalP"/>
    </source>
</evidence>
<dbReference type="InterPro" id="IPR008928">
    <property type="entry name" value="6-hairpin_glycosidase_sf"/>
</dbReference>
<evidence type="ECO:0000259" key="4">
    <source>
        <dbReference type="PROSITE" id="PS51164"/>
    </source>
</evidence>
<feature type="compositionally biased region" description="Basic and acidic residues" evidence="2">
    <location>
        <begin position="819"/>
        <end position="835"/>
    </location>
</feature>
<dbReference type="Pfam" id="PF20736">
    <property type="entry name" value="Glyco_hydro127M"/>
    <property type="match status" value="1"/>
</dbReference>
<dbReference type="EMBL" id="JAZHXI010000011">
    <property type="protein sequence ID" value="KAL2066664.1"/>
    <property type="molecule type" value="Genomic_DNA"/>
</dbReference>
<dbReference type="SUPFAM" id="SSF48208">
    <property type="entry name" value="Six-hairpin glycosidases"/>
    <property type="match status" value="1"/>
</dbReference>
<dbReference type="PROSITE" id="PS51164">
    <property type="entry name" value="CBM1_2"/>
    <property type="match status" value="1"/>
</dbReference>
<feature type="region of interest" description="Disordered" evidence="2">
    <location>
        <begin position="633"/>
        <end position="661"/>
    </location>
</feature>
<name>A0ABR4CBU0_9HELO</name>
<dbReference type="Proteomes" id="UP001595075">
    <property type="component" value="Unassembled WGS sequence"/>
</dbReference>
<gene>
    <name evidence="5" type="ORF">VTL71DRAFT_2736</name>
</gene>
<dbReference type="SMART" id="SM00236">
    <property type="entry name" value="fCBD"/>
    <property type="match status" value="1"/>
</dbReference>
<feature type="compositionally biased region" description="Polar residues" evidence="2">
    <location>
        <begin position="793"/>
        <end position="804"/>
    </location>
</feature>
<dbReference type="InterPro" id="IPR000254">
    <property type="entry name" value="CBD"/>
</dbReference>